<evidence type="ECO:0000256" key="2">
    <source>
        <dbReference type="ARBA" id="ARBA00052718"/>
    </source>
</evidence>
<dbReference type="Gene3D" id="3.40.50.880">
    <property type="match status" value="1"/>
</dbReference>
<feature type="region of interest" description="Disordered" evidence="6">
    <location>
        <begin position="69"/>
        <end position="88"/>
    </location>
</feature>
<evidence type="ECO:0000256" key="4">
    <source>
        <dbReference type="ARBA" id="ARBA00060634"/>
    </source>
</evidence>
<gene>
    <name evidence="7" type="ORF">OL599_22065</name>
</gene>
<accession>A0AA41YNQ4</accession>
<dbReference type="CDD" id="cd01745">
    <property type="entry name" value="GATase1_2"/>
    <property type="match status" value="1"/>
</dbReference>
<evidence type="ECO:0000256" key="1">
    <source>
        <dbReference type="ARBA" id="ARBA00011083"/>
    </source>
</evidence>
<keyword evidence="8" id="KW-1185">Reference proteome</keyword>
<evidence type="ECO:0000313" key="8">
    <source>
        <dbReference type="Proteomes" id="UP001165679"/>
    </source>
</evidence>
<dbReference type="InterPro" id="IPR011697">
    <property type="entry name" value="Peptidase_C26"/>
</dbReference>
<dbReference type="EC" id="3.5.1.94" evidence="5"/>
<evidence type="ECO:0000256" key="3">
    <source>
        <dbReference type="ARBA" id="ARBA00055068"/>
    </source>
</evidence>
<dbReference type="RefSeq" id="WP_264716197.1">
    <property type="nucleotide sequence ID" value="NZ_JAPDNT010000033.1"/>
</dbReference>
<comment type="similarity">
    <text evidence="1">Belongs to the peptidase C26 family.</text>
</comment>
<dbReference type="AlphaFoldDB" id="A0AA41YNQ4"/>
<reference evidence="7" key="2">
    <citation type="submission" date="2022-10" db="EMBL/GenBank/DDBJ databases">
        <authorList>
            <person name="Trinh H.N."/>
        </authorList>
    </citation>
    <scope>NUCLEOTIDE SEQUENCE</scope>
    <source>
        <strain evidence="7">RN2-1</strain>
    </source>
</reference>
<dbReference type="InterPro" id="IPR044668">
    <property type="entry name" value="PuuD-like"/>
</dbReference>
<dbReference type="EMBL" id="JAPDNT010000033">
    <property type="protein sequence ID" value="MCW3477261.1"/>
    <property type="molecule type" value="Genomic_DNA"/>
</dbReference>
<dbReference type="FunFam" id="3.40.50.880:FF:000030">
    <property type="entry name" value="Gamma-glutamyl-gamma-aminobutyrate hydrolase PuuD"/>
    <property type="match status" value="1"/>
</dbReference>
<evidence type="ECO:0000256" key="5">
    <source>
        <dbReference type="ARBA" id="ARBA00066788"/>
    </source>
</evidence>
<comment type="caution">
    <text evidence="7">The sequence shown here is derived from an EMBL/GenBank/DDBJ whole genome shotgun (WGS) entry which is preliminary data.</text>
</comment>
<organism evidence="7 8">
    <name type="scientific">Limobrevibacterium gyesilva</name>
    <dbReference type="NCBI Taxonomy" id="2991712"/>
    <lineage>
        <taxon>Bacteria</taxon>
        <taxon>Pseudomonadati</taxon>
        <taxon>Pseudomonadota</taxon>
        <taxon>Alphaproteobacteria</taxon>
        <taxon>Acetobacterales</taxon>
        <taxon>Acetobacteraceae</taxon>
        <taxon>Limobrevibacterium</taxon>
    </lineage>
</organism>
<comment type="catalytic activity">
    <reaction evidence="2">
        <text>4-(gamma-L-glutamylamino)butanoate + H2O = 4-aminobutanoate + L-glutamate</text>
        <dbReference type="Rhea" id="RHEA:19737"/>
        <dbReference type="ChEBI" id="CHEBI:15377"/>
        <dbReference type="ChEBI" id="CHEBI:29985"/>
        <dbReference type="ChEBI" id="CHEBI:58800"/>
        <dbReference type="ChEBI" id="CHEBI:59888"/>
        <dbReference type="EC" id="3.5.1.94"/>
    </reaction>
</comment>
<comment type="pathway">
    <text evidence="4">Amine and polyamine degradation; putrescine degradation; 4-aminobutanoate from putrescine: step 4/4.</text>
</comment>
<dbReference type="Proteomes" id="UP001165679">
    <property type="component" value="Unassembled WGS sequence"/>
</dbReference>
<evidence type="ECO:0000313" key="7">
    <source>
        <dbReference type="EMBL" id="MCW3477261.1"/>
    </source>
</evidence>
<keyword evidence="7" id="KW-0378">Hydrolase</keyword>
<dbReference type="Pfam" id="PF07722">
    <property type="entry name" value="Peptidase_C26"/>
    <property type="match status" value="1"/>
</dbReference>
<dbReference type="GO" id="GO:0005829">
    <property type="term" value="C:cytosol"/>
    <property type="evidence" value="ECO:0007669"/>
    <property type="project" value="TreeGrafter"/>
</dbReference>
<name>A0AA41YNQ4_9PROT</name>
<dbReference type="InterPro" id="IPR029062">
    <property type="entry name" value="Class_I_gatase-like"/>
</dbReference>
<dbReference type="GO" id="GO:0033969">
    <property type="term" value="F:gamma-glutamyl-gamma-aminobutyrate hydrolase activity"/>
    <property type="evidence" value="ECO:0007669"/>
    <property type="project" value="UniProtKB-EC"/>
</dbReference>
<dbReference type="GO" id="GO:0006598">
    <property type="term" value="P:polyamine catabolic process"/>
    <property type="evidence" value="ECO:0007669"/>
    <property type="project" value="TreeGrafter"/>
</dbReference>
<dbReference type="SUPFAM" id="SSF52317">
    <property type="entry name" value="Class I glutamine amidotransferase-like"/>
    <property type="match status" value="1"/>
</dbReference>
<comment type="function">
    <text evidence="3">Involved in the breakdown of putrescine via hydrolysis of the gamma-glutamyl linkage of gamma-glutamyl-gamma-aminobutyrate.</text>
</comment>
<dbReference type="PANTHER" id="PTHR43235:SF1">
    <property type="entry name" value="GLUTAMINE AMIDOTRANSFERASE PB2B2.05-RELATED"/>
    <property type="match status" value="1"/>
</dbReference>
<sequence>MSLIVGVPACSKDINGLLQHATPARYGAALMGGAEAMPILLPPVGEGLLALLDRLDGLLLSGSPSNVEPQRYGVDQDLTPGKHDPHRDGTTLPLVRAALGRGMPVLAICRGIQELNVALGGTLHQKVQDLPGRMDHRAGEGTLDHCFRLKHTVTVSGHLAGIVGGTEIMVNSLHEQAIDRPADGLVVEAAAADGTIEAVRVASAPGWAFGLQWHPEWHYLTDAPSMNIFRAFGDACRAYAAGLKQAA</sequence>
<reference evidence="7" key="1">
    <citation type="submission" date="2022-09" db="EMBL/GenBank/DDBJ databases">
        <title>Rhodovastum sp. nov. RN2-1 isolated from soil in Seongnam, South Korea.</title>
        <authorList>
            <person name="Le N.T."/>
        </authorList>
    </citation>
    <scope>NUCLEOTIDE SEQUENCE</scope>
    <source>
        <strain evidence="7">RN2-1</strain>
    </source>
</reference>
<dbReference type="PROSITE" id="PS51273">
    <property type="entry name" value="GATASE_TYPE_1"/>
    <property type="match status" value="1"/>
</dbReference>
<protein>
    <recommendedName>
        <fullName evidence="5">gamma-glutamyl-gamma-aminobutyrate hydrolase</fullName>
        <ecNumber evidence="5">3.5.1.94</ecNumber>
    </recommendedName>
</protein>
<proteinExistence type="inferred from homology"/>
<dbReference type="PANTHER" id="PTHR43235">
    <property type="entry name" value="GLUTAMINE AMIDOTRANSFERASE PB2B2.05-RELATED"/>
    <property type="match status" value="1"/>
</dbReference>
<evidence type="ECO:0000256" key="6">
    <source>
        <dbReference type="SAM" id="MobiDB-lite"/>
    </source>
</evidence>